<keyword evidence="6" id="KW-0963">Cytoplasm</keyword>
<dbReference type="GO" id="GO:0004615">
    <property type="term" value="F:phosphomannomutase activity"/>
    <property type="evidence" value="ECO:0007669"/>
    <property type="project" value="UniProtKB-EC"/>
</dbReference>
<dbReference type="InterPro" id="IPR023214">
    <property type="entry name" value="HAD_sf"/>
</dbReference>
<evidence type="ECO:0000256" key="11">
    <source>
        <dbReference type="PIRSR" id="PIRSR605002-2"/>
    </source>
</evidence>
<dbReference type="InterPro" id="IPR043169">
    <property type="entry name" value="PMM_cap"/>
</dbReference>
<dbReference type="AlphaFoldDB" id="A0A1F6Y3U8"/>
<feature type="active site" description="Proton donor/acceptor" evidence="10">
    <location>
        <position position="20"/>
    </location>
</feature>
<evidence type="ECO:0000256" key="8">
    <source>
        <dbReference type="ARBA" id="ARBA00022842"/>
    </source>
</evidence>
<proteinExistence type="inferred from homology"/>
<evidence type="ECO:0000313" key="13">
    <source>
        <dbReference type="EMBL" id="OGJ01015.1"/>
    </source>
</evidence>
<evidence type="ECO:0000256" key="9">
    <source>
        <dbReference type="ARBA" id="ARBA00023235"/>
    </source>
</evidence>
<evidence type="ECO:0000256" key="12">
    <source>
        <dbReference type="PIRSR" id="PIRSR605002-3"/>
    </source>
</evidence>
<gene>
    <name evidence="13" type="ORF">A3I23_01775</name>
</gene>
<feature type="binding site" evidence="11">
    <location>
        <position position="199"/>
    </location>
    <ligand>
        <name>alpha-D-mannose 1-phosphate</name>
        <dbReference type="ChEBI" id="CHEBI:58409"/>
    </ligand>
</feature>
<dbReference type="NCBIfam" id="TIGR01484">
    <property type="entry name" value="HAD-SF-IIB"/>
    <property type="match status" value="1"/>
</dbReference>
<dbReference type="InterPro" id="IPR006379">
    <property type="entry name" value="HAD-SF_hydro_IIB"/>
</dbReference>
<evidence type="ECO:0000256" key="6">
    <source>
        <dbReference type="ARBA" id="ARBA00022490"/>
    </source>
</evidence>
<accession>A0A1F6Y3U8</accession>
<dbReference type="GO" id="GO:0046872">
    <property type="term" value="F:metal ion binding"/>
    <property type="evidence" value="ECO:0007669"/>
    <property type="project" value="UniProtKB-KW"/>
</dbReference>
<comment type="pathway">
    <text evidence="2">Nucleotide-sugar biosynthesis; GDP-alpha-D-mannose biosynthesis; alpha-D-mannose 1-phosphate from D-fructose 6-phosphate: step 2/2.</text>
</comment>
<feature type="binding site" evidence="12">
    <location>
        <position position="20"/>
    </location>
    <ligand>
        <name>Mg(2+)</name>
        <dbReference type="ChEBI" id="CHEBI:18420"/>
        <label>1</label>
    </ligand>
</feature>
<dbReference type="Gene3D" id="3.40.50.1000">
    <property type="entry name" value="HAD superfamily/HAD-like"/>
    <property type="match status" value="1"/>
</dbReference>
<feature type="binding site" evidence="11">
    <location>
        <position position="159"/>
    </location>
    <ligand>
        <name>alpha-D-mannose 1-phosphate</name>
        <dbReference type="ChEBI" id="CHEBI:58409"/>
    </ligand>
</feature>
<sequence>MKPLNFKKLQKKDLFVFDLDGTLIETKSPLEDDMSELITWLLKVKKVAIIGGGKYDIFQELFIRKLKCPRELLKNLFLFPTTATSFYRYNNGWKNVYAKLLTISEKNKIKKAFLDVFREMGYNHPKKTYGQIIEDRGTQVSFSVYGQDLVRVLGDKGVRIKKKWIKDKNNLKTKMKIARLMAKKLPNLKVVAAGFTTIDVTRRGIDKAYGIHQIQKHLRIPINNMFFIGDAIFPGGNDYAIVKTGVDYAAVKGPAETKKIILQIL</sequence>
<evidence type="ECO:0000256" key="5">
    <source>
        <dbReference type="ARBA" id="ARBA00012730"/>
    </source>
</evidence>
<comment type="subcellular location">
    <subcellularLocation>
        <location evidence="1">Cytoplasm</location>
    </subcellularLocation>
</comment>
<comment type="cofactor">
    <cofactor evidence="12">
        <name>Mg(2+)</name>
        <dbReference type="ChEBI" id="CHEBI:18420"/>
    </cofactor>
</comment>
<comment type="caution">
    <text evidence="13">The sequence shown here is derived from an EMBL/GenBank/DDBJ whole genome shotgun (WGS) entry which is preliminary data.</text>
</comment>
<evidence type="ECO:0000256" key="7">
    <source>
        <dbReference type="ARBA" id="ARBA00022723"/>
    </source>
</evidence>
<feature type="binding site" evidence="12">
    <location>
        <position position="18"/>
    </location>
    <ligand>
        <name>Mg(2+)</name>
        <dbReference type="ChEBI" id="CHEBI:18420"/>
        <label>1</label>
    </ligand>
</feature>
<protein>
    <recommendedName>
        <fullName evidence="5">phosphomannomutase</fullName>
        <ecNumber evidence="5">5.4.2.8</ecNumber>
    </recommendedName>
</protein>
<keyword evidence="7 12" id="KW-0479">Metal-binding</keyword>
<evidence type="ECO:0000256" key="2">
    <source>
        <dbReference type="ARBA" id="ARBA00004699"/>
    </source>
</evidence>
<dbReference type="InterPro" id="IPR036412">
    <property type="entry name" value="HAD-like_sf"/>
</dbReference>
<organism evidence="13 14">
    <name type="scientific">Candidatus Nomurabacteria bacterium RIFCSPLOWO2_02_FULL_40_67</name>
    <dbReference type="NCBI Taxonomy" id="1801787"/>
    <lineage>
        <taxon>Bacteria</taxon>
        <taxon>Candidatus Nomuraibacteriota</taxon>
    </lineage>
</organism>
<dbReference type="Proteomes" id="UP000177693">
    <property type="component" value="Unassembled WGS sequence"/>
</dbReference>
<comment type="subunit">
    <text evidence="4">Homodimer.</text>
</comment>
<evidence type="ECO:0000256" key="10">
    <source>
        <dbReference type="PIRSR" id="PIRSR605002-1"/>
    </source>
</evidence>
<feature type="binding site" evidence="11">
    <location>
        <position position="136"/>
    </location>
    <ligand>
        <name>alpha-D-mannose 1-phosphate</name>
        <dbReference type="ChEBI" id="CHEBI:58409"/>
    </ligand>
</feature>
<feature type="active site" description="Nucleophile" evidence="10">
    <location>
        <position position="18"/>
    </location>
</feature>
<comment type="similarity">
    <text evidence="3">Belongs to the eukaryotic PMM family.</text>
</comment>
<dbReference type="EMBL" id="MFVL01000024">
    <property type="protein sequence ID" value="OGJ01015.1"/>
    <property type="molecule type" value="Genomic_DNA"/>
</dbReference>
<dbReference type="InterPro" id="IPR005002">
    <property type="entry name" value="PMM"/>
</dbReference>
<evidence type="ECO:0000313" key="14">
    <source>
        <dbReference type="Proteomes" id="UP000177693"/>
    </source>
</evidence>
<dbReference type="GO" id="GO:0005737">
    <property type="term" value="C:cytoplasm"/>
    <property type="evidence" value="ECO:0007669"/>
    <property type="project" value="UniProtKB-SubCell"/>
</dbReference>
<dbReference type="UniPathway" id="UPA00126">
    <property type="reaction ID" value="UER00424"/>
</dbReference>
<feature type="binding site" evidence="12">
    <location>
        <position position="230"/>
    </location>
    <ligand>
        <name>Mg(2+)</name>
        <dbReference type="ChEBI" id="CHEBI:18420"/>
        <label>2</label>
    </ligand>
</feature>
<dbReference type="Gene3D" id="3.30.1240.20">
    <property type="match status" value="1"/>
</dbReference>
<keyword evidence="9" id="KW-0413">Isomerase</keyword>
<evidence type="ECO:0000256" key="1">
    <source>
        <dbReference type="ARBA" id="ARBA00004496"/>
    </source>
</evidence>
<dbReference type="GO" id="GO:0016791">
    <property type="term" value="F:phosphatase activity"/>
    <property type="evidence" value="ECO:0007669"/>
    <property type="project" value="UniProtKB-ARBA"/>
</dbReference>
<dbReference type="EC" id="5.4.2.8" evidence="5"/>
<name>A0A1F6Y3U8_9BACT</name>
<dbReference type="Pfam" id="PF03332">
    <property type="entry name" value="PMM"/>
    <property type="match status" value="1"/>
</dbReference>
<reference evidence="13 14" key="1">
    <citation type="journal article" date="2016" name="Nat. Commun.">
        <title>Thousands of microbial genomes shed light on interconnected biogeochemical processes in an aquifer system.</title>
        <authorList>
            <person name="Anantharaman K."/>
            <person name="Brown C.T."/>
            <person name="Hug L.A."/>
            <person name="Sharon I."/>
            <person name="Castelle C.J."/>
            <person name="Probst A.J."/>
            <person name="Thomas B.C."/>
            <person name="Singh A."/>
            <person name="Wilkins M.J."/>
            <person name="Karaoz U."/>
            <person name="Brodie E.L."/>
            <person name="Williams K.H."/>
            <person name="Hubbard S.S."/>
            <person name="Banfield J.F."/>
        </authorList>
    </citation>
    <scope>NUCLEOTIDE SEQUENCE [LARGE SCALE GENOMIC DNA]</scope>
</reference>
<dbReference type="SUPFAM" id="SSF56784">
    <property type="entry name" value="HAD-like"/>
    <property type="match status" value="1"/>
</dbReference>
<dbReference type="GO" id="GO:0009298">
    <property type="term" value="P:GDP-mannose biosynthetic process"/>
    <property type="evidence" value="ECO:0007669"/>
    <property type="project" value="UniProtKB-UniPathway"/>
</dbReference>
<evidence type="ECO:0000256" key="3">
    <source>
        <dbReference type="ARBA" id="ARBA00009736"/>
    </source>
</evidence>
<evidence type="ECO:0000256" key="4">
    <source>
        <dbReference type="ARBA" id="ARBA00011738"/>
    </source>
</evidence>
<keyword evidence="8 12" id="KW-0460">Magnesium</keyword>